<dbReference type="EMBL" id="BK015935">
    <property type="protein sequence ID" value="DAF86044.1"/>
    <property type="molecule type" value="Genomic_DNA"/>
</dbReference>
<name>A0A8S5TV14_9CAUD</name>
<proteinExistence type="predicted"/>
<reference evidence="1" key="1">
    <citation type="journal article" date="2021" name="Proc. Natl. Acad. Sci. U.S.A.">
        <title>A Catalog of Tens of Thousands of Viruses from Human Metagenomes Reveals Hidden Associations with Chronic Diseases.</title>
        <authorList>
            <person name="Tisza M.J."/>
            <person name="Buck C.B."/>
        </authorList>
    </citation>
    <scope>NUCLEOTIDE SEQUENCE</scope>
    <source>
        <strain evidence="1">Ctr0c13</strain>
    </source>
</reference>
<protein>
    <submittedName>
        <fullName evidence="1">Uncharacterized protein</fullName>
    </submittedName>
</protein>
<accession>A0A8S5TV14</accession>
<sequence length="132" mass="14183">MLLKRMAGKWQVMDMANGKIANTAFTDAGAIFANTSLKAKAVHVEELRKAIAALEGYAENVDNCGNCRPCQACQGCQTCQKCQSASCQSAPCQTCQTYSIYCQSNCSGNCSQCKQCHDYSKDCDCDCGDDTG</sequence>
<evidence type="ECO:0000313" key="1">
    <source>
        <dbReference type="EMBL" id="DAF86044.1"/>
    </source>
</evidence>
<organism evidence="1">
    <name type="scientific">Siphoviridae sp. ctr0c13</name>
    <dbReference type="NCBI Taxonomy" id="2825683"/>
    <lineage>
        <taxon>Viruses</taxon>
        <taxon>Duplodnaviria</taxon>
        <taxon>Heunggongvirae</taxon>
        <taxon>Uroviricota</taxon>
        <taxon>Caudoviricetes</taxon>
    </lineage>
</organism>